<dbReference type="Pfam" id="PF20975">
    <property type="entry name" value="DGCcoil"/>
    <property type="match status" value="2"/>
</dbReference>
<proteinExistence type="predicted"/>
<feature type="coiled-coil region" evidence="4">
    <location>
        <begin position="259"/>
        <end position="300"/>
    </location>
</feature>
<dbReference type="InterPro" id="IPR000160">
    <property type="entry name" value="GGDEF_dom"/>
</dbReference>
<dbReference type="AlphaFoldDB" id="A0A1G6XMK5"/>
<accession>A0A1G6XMK5</accession>
<dbReference type="FunFam" id="3.30.70.270:FF:000001">
    <property type="entry name" value="Diguanylate cyclase domain protein"/>
    <property type="match status" value="1"/>
</dbReference>
<dbReference type="GO" id="GO:0052621">
    <property type="term" value="F:diguanylate cyclase activity"/>
    <property type="evidence" value="ECO:0007669"/>
    <property type="project" value="UniProtKB-EC"/>
</dbReference>
<evidence type="ECO:0000259" key="6">
    <source>
        <dbReference type="PROSITE" id="PS50887"/>
    </source>
</evidence>
<evidence type="ECO:0000256" key="4">
    <source>
        <dbReference type="SAM" id="Coils"/>
    </source>
</evidence>
<dbReference type="Gene3D" id="3.30.70.270">
    <property type="match status" value="1"/>
</dbReference>
<gene>
    <name evidence="7" type="ORF">SAMN04488509_10757</name>
</gene>
<dbReference type="Proteomes" id="UP000199603">
    <property type="component" value="Unassembled WGS sequence"/>
</dbReference>
<dbReference type="EC" id="2.7.7.65" evidence="2"/>
<evidence type="ECO:0000256" key="2">
    <source>
        <dbReference type="ARBA" id="ARBA00012528"/>
    </source>
</evidence>
<keyword evidence="4" id="KW-0175">Coiled coil</keyword>
<dbReference type="InterPro" id="IPR048516">
    <property type="entry name" value="DGCcoil"/>
</dbReference>
<dbReference type="SMART" id="SM00267">
    <property type="entry name" value="GGDEF"/>
    <property type="match status" value="1"/>
</dbReference>
<dbReference type="InterPro" id="IPR050469">
    <property type="entry name" value="Diguanylate_Cyclase"/>
</dbReference>
<comment type="cofactor">
    <cofactor evidence="1">
        <name>Mg(2+)</name>
        <dbReference type="ChEBI" id="CHEBI:18420"/>
    </cofactor>
</comment>
<dbReference type="RefSeq" id="WP_091243110.1">
    <property type="nucleotide sequence ID" value="NZ_FNAG01000007.1"/>
</dbReference>
<dbReference type="PANTHER" id="PTHR45138">
    <property type="entry name" value="REGULATORY COMPONENTS OF SENSORY TRANSDUCTION SYSTEM"/>
    <property type="match status" value="1"/>
</dbReference>
<name>A0A1G6XMK5_9GAMM</name>
<dbReference type="STRING" id="265719.SAMN04488509_10757"/>
<evidence type="ECO:0000256" key="3">
    <source>
        <dbReference type="ARBA" id="ARBA00034247"/>
    </source>
</evidence>
<dbReference type="EMBL" id="FNAG01000007">
    <property type="protein sequence ID" value="SDD79211.1"/>
    <property type="molecule type" value="Genomic_DNA"/>
</dbReference>
<dbReference type="InterPro" id="IPR043128">
    <property type="entry name" value="Rev_trsase/Diguanyl_cyclase"/>
</dbReference>
<reference evidence="7 8" key="1">
    <citation type="submission" date="2016-10" db="EMBL/GenBank/DDBJ databases">
        <authorList>
            <person name="de Groot N.N."/>
        </authorList>
    </citation>
    <scope>NUCLEOTIDE SEQUENCE [LARGE SCALE GENOMIC DNA]</scope>
    <source>
        <strain evidence="7 8">DSM 16957</strain>
    </source>
</reference>
<organism evidence="7 8">
    <name type="scientific">Aquimonas voraii</name>
    <dbReference type="NCBI Taxonomy" id="265719"/>
    <lineage>
        <taxon>Bacteria</taxon>
        <taxon>Pseudomonadati</taxon>
        <taxon>Pseudomonadota</taxon>
        <taxon>Gammaproteobacteria</taxon>
        <taxon>Lysobacterales</taxon>
        <taxon>Lysobacteraceae</taxon>
        <taxon>Aquimonas</taxon>
    </lineage>
</organism>
<feature type="region of interest" description="Disordered" evidence="5">
    <location>
        <begin position="90"/>
        <end position="118"/>
    </location>
</feature>
<dbReference type="PANTHER" id="PTHR45138:SF9">
    <property type="entry name" value="DIGUANYLATE CYCLASE DGCM-RELATED"/>
    <property type="match status" value="1"/>
</dbReference>
<evidence type="ECO:0000313" key="7">
    <source>
        <dbReference type="EMBL" id="SDD79211.1"/>
    </source>
</evidence>
<protein>
    <recommendedName>
        <fullName evidence="2">diguanylate cyclase</fullName>
        <ecNumber evidence="2">2.7.7.65</ecNumber>
    </recommendedName>
</protein>
<dbReference type="NCBIfam" id="TIGR00254">
    <property type="entry name" value="GGDEF"/>
    <property type="match status" value="1"/>
</dbReference>
<sequence>MPDSQEHWKDKYLDAIDRFEREEARWNRMDTTLRRAVGRLSIACRGLDNRLDEELTELTQAIRQKVDIDVLDRRIDALSEAIVALDEAPAAPAFNPPPELKSLASSAPAAPPPAPGDHGADLLKRMLGQLRLEPPLAGQVEALGERLLGLTDKDALGGVADALADLINRQQQQLARERLGMESLLAQVDSRLDEFATYLLQDRDARVDERESRSELSTRISSEVDSLGRQTRQATELEQLKAQVSTRLTAIDTHVQDYRSREEQRIAKLEERGDAMRQRIDELERETSQLRQSLQAEQQMAATDPLTRIPNRLAYQQAVVDEISRFRRFERPLALAVWDIDAFKAINDTYGHKAGDKVLFAVAQVLRKHLRSTDFVARVGGEEFVSLLPGAELAQAQRLCEELRRKISAIGFHFGGKPVKVTTSVGLTALRPEDDADSVFERADQALYQAKRNGRDRCEVG</sequence>
<dbReference type="OrthoDB" id="9803824at2"/>
<keyword evidence="8" id="KW-1185">Reference proteome</keyword>
<comment type="catalytic activity">
    <reaction evidence="3">
        <text>2 GTP = 3',3'-c-di-GMP + 2 diphosphate</text>
        <dbReference type="Rhea" id="RHEA:24898"/>
        <dbReference type="ChEBI" id="CHEBI:33019"/>
        <dbReference type="ChEBI" id="CHEBI:37565"/>
        <dbReference type="ChEBI" id="CHEBI:58805"/>
        <dbReference type="EC" id="2.7.7.65"/>
    </reaction>
</comment>
<dbReference type="CDD" id="cd01949">
    <property type="entry name" value="GGDEF"/>
    <property type="match status" value="1"/>
</dbReference>
<feature type="domain" description="GGDEF" evidence="6">
    <location>
        <begin position="331"/>
        <end position="461"/>
    </location>
</feature>
<evidence type="ECO:0000256" key="5">
    <source>
        <dbReference type="SAM" id="MobiDB-lite"/>
    </source>
</evidence>
<dbReference type="InterPro" id="IPR029787">
    <property type="entry name" value="Nucleotide_cyclase"/>
</dbReference>
<evidence type="ECO:0000313" key="8">
    <source>
        <dbReference type="Proteomes" id="UP000199603"/>
    </source>
</evidence>
<dbReference type="SUPFAM" id="SSF55073">
    <property type="entry name" value="Nucleotide cyclase"/>
    <property type="match status" value="1"/>
</dbReference>
<dbReference type="Pfam" id="PF00990">
    <property type="entry name" value="GGDEF"/>
    <property type="match status" value="1"/>
</dbReference>
<dbReference type="PROSITE" id="PS50887">
    <property type="entry name" value="GGDEF"/>
    <property type="match status" value="1"/>
</dbReference>
<evidence type="ECO:0000256" key="1">
    <source>
        <dbReference type="ARBA" id="ARBA00001946"/>
    </source>
</evidence>